<dbReference type="CDD" id="cd11586">
    <property type="entry name" value="VbhA_like"/>
    <property type="match status" value="1"/>
</dbReference>
<dbReference type="InterPro" id="IPR033788">
    <property type="entry name" value="VbhA-like"/>
</dbReference>
<dbReference type="HOGENOM" id="CLU_207742_0_0_9"/>
<sequence>MTSNERIIENVNATMSMEGMPLTQEDRELAASCLEGKIEFGEAIASLVKRYTQKPVVR</sequence>
<dbReference type="EMBL" id="AGYG01000015">
    <property type="protein sequence ID" value="ENZ39241.1"/>
    <property type="molecule type" value="Genomic_DNA"/>
</dbReference>
<dbReference type="Gene3D" id="1.10.8.1050">
    <property type="entry name" value="Antitoxin VbhA-like"/>
    <property type="match status" value="1"/>
</dbReference>
<evidence type="ECO:0000313" key="1">
    <source>
        <dbReference type="EMBL" id="ENZ39241.1"/>
    </source>
</evidence>
<evidence type="ECO:0008006" key="3">
    <source>
        <dbReference type="Google" id="ProtNLM"/>
    </source>
</evidence>
<dbReference type="RefSeq" id="WP_002571972.1">
    <property type="nucleotide sequence ID" value="NZ_KB851152.1"/>
</dbReference>
<dbReference type="AlphaFoldDB" id="N9ZHC7"/>
<reference evidence="1 2" key="1">
    <citation type="submission" date="2013-01" db="EMBL/GenBank/DDBJ databases">
        <title>The Genome Sequence of Clostridium bolteae 90B8.</title>
        <authorList>
            <consortium name="The Broad Institute Genome Sequencing Platform"/>
            <person name="Earl A."/>
            <person name="Ward D."/>
            <person name="Feldgarden M."/>
            <person name="Gevers D."/>
            <person name="Courvalin P."/>
            <person name="Lambert T."/>
            <person name="Walker B."/>
            <person name="Young S.K."/>
            <person name="Zeng Q."/>
            <person name="Gargeya S."/>
            <person name="Fitzgerald M."/>
            <person name="Haas B."/>
            <person name="Abouelleil A."/>
            <person name="Alvarado L."/>
            <person name="Arachchi H.M."/>
            <person name="Berlin A.M."/>
            <person name="Chapman S.B."/>
            <person name="Dewar J."/>
            <person name="Goldberg J."/>
            <person name="Griggs A."/>
            <person name="Gujja S."/>
            <person name="Hansen M."/>
            <person name="Howarth C."/>
            <person name="Imamovic A."/>
            <person name="Larimer J."/>
            <person name="McCowan C."/>
            <person name="Murphy C."/>
            <person name="Neiman D."/>
            <person name="Pearson M."/>
            <person name="Priest M."/>
            <person name="Roberts A."/>
            <person name="Saif S."/>
            <person name="Shea T."/>
            <person name="Sisk P."/>
            <person name="Sykes S."/>
            <person name="Wortman J."/>
            <person name="Nusbaum C."/>
            <person name="Birren B."/>
        </authorList>
    </citation>
    <scope>NUCLEOTIDE SEQUENCE [LARGE SCALE GENOMIC DNA]</scope>
    <source>
        <strain evidence="1 2">90B8</strain>
    </source>
</reference>
<name>N9ZHC7_9FIRM</name>
<dbReference type="Proteomes" id="UP000013041">
    <property type="component" value="Unassembled WGS sequence"/>
</dbReference>
<organism evidence="1 2">
    <name type="scientific">Enterocloster bolteae 90B8</name>
    <dbReference type="NCBI Taxonomy" id="997897"/>
    <lineage>
        <taxon>Bacteria</taxon>
        <taxon>Bacillati</taxon>
        <taxon>Bacillota</taxon>
        <taxon>Clostridia</taxon>
        <taxon>Lachnospirales</taxon>
        <taxon>Lachnospiraceae</taxon>
        <taxon>Enterocloster</taxon>
    </lineage>
</organism>
<proteinExistence type="predicted"/>
<evidence type="ECO:0000313" key="2">
    <source>
        <dbReference type="Proteomes" id="UP000013041"/>
    </source>
</evidence>
<protein>
    <recommendedName>
        <fullName evidence="3">Antitoxin VbhA domain-containing protein</fullName>
    </recommendedName>
</protein>
<accession>N9ZHC7</accession>
<comment type="caution">
    <text evidence="1">The sequence shown here is derived from an EMBL/GenBank/DDBJ whole genome shotgun (WGS) entry which is preliminary data.</text>
</comment>
<gene>
    <name evidence="1" type="ORF">HMPREF1097_01982</name>
</gene>
<dbReference type="InterPro" id="IPR043038">
    <property type="entry name" value="VbhA_sf"/>
</dbReference>